<feature type="transmembrane region" description="Helical" evidence="6">
    <location>
        <begin position="280"/>
        <end position="298"/>
    </location>
</feature>
<dbReference type="InterPro" id="IPR004797">
    <property type="entry name" value="Competence_ComEC/Rec2"/>
</dbReference>
<evidence type="ECO:0000313" key="8">
    <source>
        <dbReference type="EMBL" id="MCK7592958.1"/>
    </source>
</evidence>
<feature type="transmembrane region" description="Helical" evidence="6">
    <location>
        <begin position="12"/>
        <end position="30"/>
    </location>
</feature>
<dbReference type="InterPro" id="IPR035681">
    <property type="entry name" value="ComA-like_MBL"/>
</dbReference>
<feature type="transmembrane region" description="Helical" evidence="6">
    <location>
        <begin position="245"/>
        <end position="268"/>
    </location>
</feature>
<dbReference type="Pfam" id="PF13567">
    <property type="entry name" value="DUF4131"/>
    <property type="match status" value="1"/>
</dbReference>
<evidence type="ECO:0000256" key="6">
    <source>
        <dbReference type="SAM" id="Phobius"/>
    </source>
</evidence>
<dbReference type="CDD" id="cd07731">
    <property type="entry name" value="ComA-like_MBL-fold"/>
    <property type="match status" value="1"/>
</dbReference>
<dbReference type="Proteomes" id="UP001431449">
    <property type="component" value="Unassembled WGS sequence"/>
</dbReference>
<evidence type="ECO:0000259" key="7">
    <source>
        <dbReference type="SMART" id="SM00849"/>
    </source>
</evidence>
<dbReference type="PANTHER" id="PTHR30619">
    <property type="entry name" value="DNA INTERNALIZATION/COMPETENCE PROTEIN COMEC/REC2"/>
    <property type="match status" value="1"/>
</dbReference>
<feature type="domain" description="Metallo-beta-lactamase" evidence="7">
    <location>
        <begin position="526"/>
        <end position="685"/>
    </location>
</feature>
<evidence type="ECO:0000313" key="9">
    <source>
        <dbReference type="Proteomes" id="UP001431449"/>
    </source>
</evidence>
<comment type="subcellular location">
    <subcellularLocation>
        <location evidence="1">Cell membrane</location>
        <topology evidence="1">Multi-pass membrane protein</topology>
    </subcellularLocation>
</comment>
<dbReference type="Pfam" id="PF00753">
    <property type="entry name" value="Lactamase_B"/>
    <property type="match status" value="1"/>
</dbReference>
<protein>
    <submittedName>
        <fullName evidence="8">DNA internalization-related competence protein ComEC/Rec2</fullName>
    </submittedName>
</protein>
<feature type="transmembrane region" description="Helical" evidence="6">
    <location>
        <begin position="411"/>
        <end position="430"/>
    </location>
</feature>
<sequence length="771" mass="80521">MTSAAAGSRAHPGFGPLQVAWLLVVSLGVLRLPGLPPAWACWLLLALGLGLFAARGVMPRLLALGLVALGWTGTAGQLALSERIDPAPDAPLELVLRVDGLPRGDALSARFAAIVEAAPEGQGSLIGRRLQLSWFAEPPPEVFPGELWRLPVRLRPPRGLRNPGGFDFERHALVSRIAALGSVAGPGERLESGAGVDALRAMIAGHIEDSGVAAPALLRGLVVGDTRGLDDADWDRLRQTGLSHLLAISGLHIGLVAGFAALLARLLYLVAPTLGLRVPLPQAAALAALAAAIAYALLAGLSLPTLRTLLMLGVALAAVLLRREVPFGHSLGLAAAALWLLDPLALLTPGFWLSLGGVFWLLACVPRGEGWRAALVGLVRAQLVLGLALLPLSVAFFGGGSLVGLPLNLLAVPWVTLLVVPVLLLSVLCLPWPLLSLPLLQLAGLAMQELWALAGWAAGLPAAYLHLPEPGPLALGLSLAGLLWLFAPRGVPGRGLAALLLLPLLWPPRDAPGPGGYRVDVLDVGQGLSVLVRTADHALLFDTAARARGGFDLGDAVVVPALRALGVRRIDRLVVSHGDVDHAGGLEAVRAAFPDASLQSGEPGRSGGGPCQAGERWNWDGVEFAWLHPPEHFPELGNESSCVLRIAGRGGVTLLPGDIGSVIEQRLLREQGAALRAELLVVPHHGSRGSSSPAFVDAVAARWAVVSASAGNRFGHPHPEVVERYAQSGSAVLSTAASGRIGFLFEAYGARLERVERRDAPRFWQQPPAGP</sequence>
<dbReference type="InterPro" id="IPR036866">
    <property type="entry name" value="RibonucZ/Hydroxyglut_hydro"/>
</dbReference>
<evidence type="ECO:0000256" key="1">
    <source>
        <dbReference type="ARBA" id="ARBA00004651"/>
    </source>
</evidence>
<dbReference type="RefSeq" id="WP_248205739.1">
    <property type="nucleotide sequence ID" value="NZ_JALNMH010000003.1"/>
</dbReference>
<gene>
    <name evidence="8" type="ORF">M0G41_04655</name>
</gene>
<reference evidence="8" key="1">
    <citation type="submission" date="2022-04" db="EMBL/GenBank/DDBJ databases">
        <title>Lysobacter sp. CAU 1642 isolated from sea sand.</title>
        <authorList>
            <person name="Kim W."/>
        </authorList>
    </citation>
    <scope>NUCLEOTIDE SEQUENCE</scope>
    <source>
        <strain evidence="8">CAU 1642</strain>
    </source>
</reference>
<keyword evidence="3 6" id="KW-0812">Transmembrane</keyword>
<dbReference type="InterPro" id="IPR052159">
    <property type="entry name" value="Competence_DNA_uptake"/>
</dbReference>
<accession>A0ABT0GEI5</accession>
<evidence type="ECO:0000256" key="2">
    <source>
        <dbReference type="ARBA" id="ARBA00022475"/>
    </source>
</evidence>
<dbReference type="SMART" id="SM00849">
    <property type="entry name" value="Lactamase_B"/>
    <property type="match status" value="1"/>
</dbReference>
<dbReference type="PANTHER" id="PTHR30619:SF1">
    <property type="entry name" value="RECOMBINATION PROTEIN 2"/>
    <property type="match status" value="1"/>
</dbReference>
<feature type="transmembrane region" description="Helical" evidence="6">
    <location>
        <begin position="442"/>
        <end position="464"/>
    </location>
</feature>
<feature type="transmembrane region" description="Helical" evidence="6">
    <location>
        <begin position="305"/>
        <end position="321"/>
    </location>
</feature>
<keyword evidence="5 6" id="KW-0472">Membrane</keyword>
<organism evidence="8 9">
    <name type="scientific">Pseudomarimonas salicorniae</name>
    <dbReference type="NCBI Taxonomy" id="2933270"/>
    <lineage>
        <taxon>Bacteria</taxon>
        <taxon>Pseudomonadati</taxon>
        <taxon>Pseudomonadota</taxon>
        <taxon>Gammaproteobacteria</taxon>
        <taxon>Lysobacterales</taxon>
        <taxon>Lysobacteraceae</taxon>
        <taxon>Pseudomarimonas</taxon>
    </lineage>
</organism>
<name>A0ABT0GEI5_9GAMM</name>
<proteinExistence type="predicted"/>
<dbReference type="NCBIfam" id="TIGR00361">
    <property type="entry name" value="ComEC_Rec2"/>
    <property type="match status" value="1"/>
</dbReference>
<dbReference type="InterPro" id="IPR001279">
    <property type="entry name" value="Metallo-B-lactamas"/>
</dbReference>
<feature type="transmembrane region" description="Helical" evidence="6">
    <location>
        <begin position="333"/>
        <end position="362"/>
    </location>
</feature>
<evidence type="ECO:0000256" key="5">
    <source>
        <dbReference type="ARBA" id="ARBA00023136"/>
    </source>
</evidence>
<keyword evidence="9" id="KW-1185">Reference proteome</keyword>
<evidence type="ECO:0000256" key="4">
    <source>
        <dbReference type="ARBA" id="ARBA00022989"/>
    </source>
</evidence>
<dbReference type="InterPro" id="IPR004477">
    <property type="entry name" value="ComEC_N"/>
</dbReference>
<keyword evidence="2" id="KW-1003">Cell membrane</keyword>
<feature type="transmembrane region" description="Helical" evidence="6">
    <location>
        <begin position="383"/>
        <end position="405"/>
    </location>
</feature>
<keyword evidence="4 6" id="KW-1133">Transmembrane helix</keyword>
<comment type="caution">
    <text evidence="8">The sequence shown here is derived from an EMBL/GenBank/DDBJ whole genome shotgun (WGS) entry which is preliminary data.</text>
</comment>
<dbReference type="EMBL" id="JALNMH010000003">
    <property type="protein sequence ID" value="MCK7592958.1"/>
    <property type="molecule type" value="Genomic_DNA"/>
</dbReference>
<dbReference type="NCBIfam" id="TIGR00360">
    <property type="entry name" value="ComEC_N-term"/>
    <property type="match status" value="1"/>
</dbReference>
<dbReference type="InterPro" id="IPR025405">
    <property type="entry name" value="DUF4131"/>
</dbReference>
<feature type="transmembrane region" description="Helical" evidence="6">
    <location>
        <begin position="36"/>
        <end position="54"/>
    </location>
</feature>
<dbReference type="Gene3D" id="3.60.15.10">
    <property type="entry name" value="Ribonuclease Z/Hydroxyacylglutathione hydrolase-like"/>
    <property type="match status" value="1"/>
</dbReference>
<evidence type="ECO:0000256" key="3">
    <source>
        <dbReference type="ARBA" id="ARBA00022692"/>
    </source>
</evidence>
<dbReference type="Pfam" id="PF03772">
    <property type="entry name" value="Competence"/>
    <property type="match status" value="1"/>
</dbReference>
<dbReference type="SUPFAM" id="SSF56281">
    <property type="entry name" value="Metallo-hydrolase/oxidoreductase"/>
    <property type="match status" value="1"/>
</dbReference>